<evidence type="ECO:0000256" key="3">
    <source>
        <dbReference type="ARBA" id="ARBA00022989"/>
    </source>
</evidence>
<dbReference type="InterPro" id="IPR000620">
    <property type="entry name" value="EamA_dom"/>
</dbReference>
<accession>A0A8E6B7Y4</accession>
<feature type="transmembrane region" description="Helical" evidence="5">
    <location>
        <begin position="87"/>
        <end position="107"/>
    </location>
</feature>
<feature type="transmembrane region" description="Helical" evidence="5">
    <location>
        <begin position="32"/>
        <end position="51"/>
    </location>
</feature>
<feature type="transmembrane region" description="Helical" evidence="5">
    <location>
        <begin position="137"/>
        <end position="159"/>
    </location>
</feature>
<feature type="transmembrane region" description="Helical" evidence="5">
    <location>
        <begin position="203"/>
        <end position="225"/>
    </location>
</feature>
<evidence type="ECO:0000256" key="1">
    <source>
        <dbReference type="ARBA" id="ARBA00004141"/>
    </source>
</evidence>
<keyword evidence="8" id="KW-1185">Reference proteome</keyword>
<evidence type="ECO:0000256" key="5">
    <source>
        <dbReference type="SAM" id="Phobius"/>
    </source>
</evidence>
<dbReference type="AlphaFoldDB" id="A0A8E6B7Y4"/>
<feature type="domain" description="EamA" evidence="6">
    <location>
        <begin position="3"/>
        <end position="130"/>
    </location>
</feature>
<organism evidence="7 8">
    <name type="scientific">Telmatocola sphagniphila</name>
    <dbReference type="NCBI Taxonomy" id="1123043"/>
    <lineage>
        <taxon>Bacteria</taxon>
        <taxon>Pseudomonadati</taxon>
        <taxon>Planctomycetota</taxon>
        <taxon>Planctomycetia</taxon>
        <taxon>Gemmatales</taxon>
        <taxon>Gemmataceae</taxon>
    </lineage>
</organism>
<dbReference type="InterPro" id="IPR037185">
    <property type="entry name" value="EmrE-like"/>
</dbReference>
<comment type="subcellular location">
    <subcellularLocation>
        <location evidence="1">Membrane</location>
        <topology evidence="1">Multi-pass membrane protein</topology>
    </subcellularLocation>
</comment>
<name>A0A8E6B7Y4_9BACT</name>
<feature type="transmembrane region" description="Helical" evidence="5">
    <location>
        <begin position="114"/>
        <end position="131"/>
    </location>
</feature>
<feature type="domain" description="EamA" evidence="6">
    <location>
        <begin position="141"/>
        <end position="268"/>
    </location>
</feature>
<dbReference type="PANTHER" id="PTHR22911">
    <property type="entry name" value="ACYL-MALONYL CONDENSING ENZYME-RELATED"/>
    <property type="match status" value="1"/>
</dbReference>
<dbReference type="PANTHER" id="PTHR22911:SF6">
    <property type="entry name" value="SOLUTE CARRIER FAMILY 35 MEMBER G1"/>
    <property type="match status" value="1"/>
</dbReference>
<dbReference type="Proteomes" id="UP000676194">
    <property type="component" value="Chromosome"/>
</dbReference>
<dbReference type="RefSeq" id="WP_213497671.1">
    <property type="nucleotide sequence ID" value="NZ_CP074694.1"/>
</dbReference>
<evidence type="ECO:0000256" key="4">
    <source>
        <dbReference type="ARBA" id="ARBA00023136"/>
    </source>
</evidence>
<dbReference type="KEGG" id="tsph:KIH39_02345"/>
<feature type="transmembrane region" description="Helical" evidence="5">
    <location>
        <begin position="257"/>
        <end position="275"/>
    </location>
</feature>
<keyword evidence="4 5" id="KW-0472">Membrane</keyword>
<dbReference type="Pfam" id="PF00892">
    <property type="entry name" value="EamA"/>
    <property type="match status" value="2"/>
</dbReference>
<sequence length="298" mass="32566">MPYIWMLTGSFAFALMATCVHRAGESYSWPIVAFSRSFCVMIFAGLAVWLGSAKFVVIGPRMLWIRSLAGSASLVCTFFALTHMQVANALTLTNTFPLWVAVLSWPLLRRLPHWTTWAALLLAVLGVLLVERPDAQGWSMAALVAILASFATAVAMLGLNRLKGIDPKAIVVHFAAVSLPFCLAAGLIFGSDQWKFATDINSLLSLLGTGVMATIGQYFLTLAFANGEASKVSIVGLSQVVFALILDVFWWNHSIDFVMILGILLILIPTGWVMWSNRPHRELRTASFDTAGVAKQEK</sequence>
<reference evidence="7" key="1">
    <citation type="submission" date="2021-05" db="EMBL/GenBank/DDBJ databases">
        <title>Complete genome sequence of the cellulolytic planctomycete Telmatocola sphagniphila SP2T and characterization of the first cellulase from planctomycetes.</title>
        <authorList>
            <person name="Rakitin A.L."/>
            <person name="Beletsky A.V."/>
            <person name="Naumoff D.G."/>
            <person name="Kulichevskaya I.S."/>
            <person name="Mardanov A.V."/>
            <person name="Ravin N.V."/>
            <person name="Dedysh S.N."/>
        </authorList>
    </citation>
    <scope>NUCLEOTIDE SEQUENCE</scope>
    <source>
        <strain evidence="7">SP2T</strain>
    </source>
</reference>
<protein>
    <submittedName>
        <fullName evidence="7">DMT family transporter</fullName>
    </submittedName>
</protein>
<proteinExistence type="predicted"/>
<gene>
    <name evidence="7" type="ORF">KIH39_02345</name>
</gene>
<feature type="transmembrane region" description="Helical" evidence="5">
    <location>
        <begin position="63"/>
        <end position="81"/>
    </location>
</feature>
<evidence type="ECO:0000259" key="6">
    <source>
        <dbReference type="Pfam" id="PF00892"/>
    </source>
</evidence>
<dbReference type="GO" id="GO:0016020">
    <property type="term" value="C:membrane"/>
    <property type="evidence" value="ECO:0007669"/>
    <property type="project" value="UniProtKB-SubCell"/>
</dbReference>
<dbReference type="EMBL" id="CP074694">
    <property type="protein sequence ID" value="QVL32781.1"/>
    <property type="molecule type" value="Genomic_DNA"/>
</dbReference>
<feature type="transmembrane region" description="Helical" evidence="5">
    <location>
        <begin position="171"/>
        <end position="191"/>
    </location>
</feature>
<keyword evidence="2 5" id="KW-0812">Transmembrane</keyword>
<dbReference type="SUPFAM" id="SSF103481">
    <property type="entry name" value="Multidrug resistance efflux transporter EmrE"/>
    <property type="match status" value="2"/>
</dbReference>
<evidence type="ECO:0000313" key="8">
    <source>
        <dbReference type="Proteomes" id="UP000676194"/>
    </source>
</evidence>
<evidence type="ECO:0000256" key="2">
    <source>
        <dbReference type="ARBA" id="ARBA00022692"/>
    </source>
</evidence>
<evidence type="ECO:0000313" key="7">
    <source>
        <dbReference type="EMBL" id="QVL32781.1"/>
    </source>
</evidence>
<keyword evidence="3 5" id="KW-1133">Transmembrane helix</keyword>